<name>A0ABP0UFC7_9BRYO</name>
<dbReference type="Proteomes" id="UP001497512">
    <property type="component" value="Chromosome 3"/>
</dbReference>
<dbReference type="EMBL" id="OZ019895">
    <property type="protein sequence ID" value="CAK9219886.1"/>
    <property type="molecule type" value="Genomic_DNA"/>
</dbReference>
<protein>
    <submittedName>
        <fullName evidence="1">Uncharacterized protein</fullName>
    </submittedName>
</protein>
<evidence type="ECO:0000313" key="1">
    <source>
        <dbReference type="EMBL" id="CAK9219886.1"/>
    </source>
</evidence>
<organism evidence="1 2">
    <name type="scientific">Sphagnum troendelagicum</name>
    <dbReference type="NCBI Taxonomy" id="128251"/>
    <lineage>
        <taxon>Eukaryota</taxon>
        <taxon>Viridiplantae</taxon>
        <taxon>Streptophyta</taxon>
        <taxon>Embryophyta</taxon>
        <taxon>Bryophyta</taxon>
        <taxon>Sphagnophytina</taxon>
        <taxon>Sphagnopsida</taxon>
        <taxon>Sphagnales</taxon>
        <taxon>Sphagnaceae</taxon>
        <taxon>Sphagnum</taxon>
    </lineage>
</organism>
<evidence type="ECO:0000313" key="2">
    <source>
        <dbReference type="Proteomes" id="UP001497512"/>
    </source>
</evidence>
<gene>
    <name evidence="1" type="ORF">CSSPTR1EN2_LOCUS14955</name>
</gene>
<proteinExistence type="predicted"/>
<sequence>MNETICSPSPLPIYDQMVSTSTRRHAPKLQFVVNWSCEGRKVAVPLSCSYGSLWIDQMKGVKGKEPCGVLQGWHVLFAQKLGTENGSVTKKSS</sequence>
<accession>A0ABP0UFC7</accession>
<reference evidence="1" key="1">
    <citation type="submission" date="2024-02" db="EMBL/GenBank/DDBJ databases">
        <authorList>
            <consortium name="ELIXIR-Norway"/>
            <consortium name="Elixir Norway"/>
        </authorList>
    </citation>
    <scope>NUCLEOTIDE SEQUENCE</scope>
</reference>
<keyword evidence="2" id="KW-1185">Reference proteome</keyword>